<keyword evidence="5 7" id="KW-0472">Membrane</keyword>
<evidence type="ECO:0000256" key="5">
    <source>
        <dbReference type="ARBA" id="ARBA00023136"/>
    </source>
</evidence>
<dbReference type="EMBL" id="KN847332">
    <property type="protein sequence ID" value="KIW47567.1"/>
    <property type="molecule type" value="Genomic_DNA"/>
</dbReference>
<dbReference type="Proteomes" id="UP000053342">
    <property type="component" value="Unassembled WGS sequence"/>
</dbReference>
<evidence type="ECO:0000256" key="2">
    <source>
        <dbReference type="ARBA" id="ARBA00022448"/>
    </source>
</evidence>
<protein>
    <recommendedName>
        <fullName evidence="10">Amino acid permease/ SLC12A domain-containing protein</fullName>
    </recommendedName>
</protein>
<feature type="transmembrane region" description="Helical" evidence="7">
    <location>
        <begin position="147"/>
        <end position="169"/>
    </location>
</feature>
<accession>A0A0D2CCE3</accession>
<dbReference type="Pfam" id="PF13520">
    <property type="entry name" value="AA_permease_2"/>
    <property type="match status" value="1"/>
</dbReference>
<dbReference type="GeneID" id="27352329"/>
<evidence type="ECO:0000256" key="7">
    <source>
        <dbReference type="SAM" id="Phobius"/>
    </source>
</evidence>
<dbReference type="OrthoDB" id="4476201at2759"/>
<keyword evidence="4 7" id="KW-1133">Transmembrane helix</keyword>
<evidence type="ECO:0000256" key="6">
    <source>
        <dbReference type="SAM" id="MobiDB-lite"/>
    </source>
</evidence>
<gene>
    <name evidence="8" type="ORF">PV06_00255</name>
</gene>
<feature type="region of interest" description="Disordered" evidence="6">
    <location>
        <begin position="1"/>
        <end position="21"/>
    </location>
</feature>
<sequence length="529" mass="57606">MSKSLEARTSSSGGDWPRQTVETLDSGNGAIITPDELFLAELGHVQHMTRKFGFWSMLSLAFSIAGTWVALSADLGAGLNSGGTVSLIWGVVLAGLCMYCIAASLGELLSCYPTSLGQAFFVLKLAPEQRGMRTVSYITGWINVAGWWTLIASCATFTTSFFVAIIQIFQPDYSPKPWQNFVIFEATIWIYAVVNITLTRYDRFLPVFNTTMMITNVLLFVGMLVSTLACTAKYGTFQSGKFIFATFVNESGWPDGFAFLQGLLSATYGFTALDSVIHMIEELPKPSTNGPRTMVLAVWAGLVTGFIFLVVMFACTKSMGGLVNTTYVIPIVQILYDSTGQGGAATLMILLELNTIVSALSISTAASRLTYGFARDHGLPWSNYFAHTSTYWKMPVRATIGQTFIVTIIGVFYFCSSNVLTAVISLSSVTLVLACAVPVAVLLFVGRDRMPANRPYNLGRFRGYVYNIVGVAFASLISVVFFFPSSPNPSSSNMNWAIAAFGALTLLAVFSWFMGANRRYSVIPTTEDL</sequence>
<dbReference type="AlphaFoldDB" id="A0A0D2CCE3"/>
<comment type="subcellular location">
    <subcellularLocation>
        <location evidence="1">Membrane</location>
        <topology evidence="1">Multi-pass membrane protein</topology>
    </subcellularLocation>
</comment>
<organism evidence="8 9">
    <name type="scientific">Exophiala oligosperma</name>
    <dbReference type="NCBI Taxonomy" id="215243"/>
    <lineage>
        <taxon>Eukaryota</taxon>
        <taxon>Fungi</taxon>
        <taxon>Dikarya</taxon>
        <taxon>Ascomycota</taxon>
        <taxon>Pezizomycotina</taxon>
        <taxon>Eurotiomycetes</taxon>
        <taxon>Chaetothyriomycetidae</taxon>
        <taxon>Chaetothyriales</taxon>
        <taxon>Herpotrichiellaceae</taxon>
        <taxon>Exophiala</taxon>
    </lineage>
</organism>
<evidence type="ECO:0000256" key="4">
    <source>
        <dbReference type="ARBA" id="ARBA00022989"/>
    </source>
</evidence>
<feature type="compositionally biased region" description="Polar residues" evidence="6">
    <location>
        <begin position="1"/>
        <end position="13"/>
    </location>
</feature>
<dbReference type="GO" id="GO:0016020">
    <property type="term" value="C:membrane"/>
    <property type="evidence" value="ECO:0007669"/>
    <property type="project" value="UniProtKB-SubCell"/>
</dbReference>
<dbReference type="GO" id="GO:0022857">
    <property type="term" value="F:transmembrane transporter activity"/>
    <property type="evidence" value="ECO:0007669"/>
    <property type="project" value="InterPro"/>
</dbReference>
<dbReference type="STRING" id="215243.A0A0D2CCE3"/>
<feature type="transmembrane region" description="Helical" evidence="7">
    <location>
        <begin position="52"/>
        <end position="71"/>
    </location>
</feature>
<evidence type="ECO:0000256" key="3">
    <source>
        <dbReference type="ARBA" id="ARBA00022692"/>
    </source>
</evidence>
<dbReference type="InterPro" id="IPR002293">
    <property type="entry name" value="AA/rel_permease1"/>
</dbReference>
<feature type="transmembrane region" description="Helical" evidence="7">
    <location>
        <begin position="464"/>
        <end position="484"/>
    </location>
</feature>
<evidence type="ECO:0000313" key="8">
    <source>
        <dbReference type="EMBL" id="KIW47567.1"/>
    </source>
</evidence>
<feature type="transmembrane region" description="Helical" evidence="7">
    <location>
        <begin position="395"/>
        <end position="414"/>
    </location>
</feature>
<feature type="transmembrane region" description="Helical" evidence="7">
    <location>
        <begin position="496"/>
        <end position="514"/>
    </location>
</feature>
<reference evidence="8 9" key="1">
    <citation type="submission" date="2015-01" db="EMBL/GenBank/DDBJ databases">
        <title>The Genome Sequence of Exophiala oligosperma CBS72588.</title>
        <authorList>
            <consortium name="The Broad Institute Genomics Platform"/>
            <person name="Cuomo C."/>
            <person name="de Hoog S."/>
            <person name="Gorbushina A."/>
            <person name="Stielow B."/>
            <person name="Teixiera M."/>
            <person name="Abouelleil A."/>
            <person name="Chapman S.B."/>
            <person name="Priest M."/>
            <person name="Young S.K."/>
            <person name="Wortman J."/>
            <person name="Nusbaum C."/>
            <person name="Birren B."/>
        </authorList>
    </citation>
    <scope>NUCLEOTIDE SEQUENCE [LARGE SCALE GENOMIC DNA]</scope>
    <source>
        <strain evidence="8 9">CBS 72588</strain>
    </source>
</reference>
<feature type="transmembrane region" description="Helical" evidence="7">
    <location>
        <begin position="293"/>
        <end position="315"/>
    </location>
</feature>
<keyword evidence="3 7" id="KW-0812">Transmembrane</keyword>
<name>A0A0D2CCE3_9EURO</name>
<evidence type="ECO:0000313" key="9">
    <source>
        <dbReference type="Proteomes" id="UP000053342"/>
    </source>
</evidence>
<dbReference type="HOGENOM" id="CLU_004495_2_3_1"/>
<dbReference type="PANTHER" id="PTHR45649">
    <property type="entry name" value="AMINO-ACID PERMEASE BAT1"/>
    <property type="match status" value="1"/>
</dbReference>
<feature type="transmembrane region" description="Helical" evidence="7">
    <location>
        <begin position="83"/>
        <end position="102"/>
    </location>
</feature>
<evidence type="ECO:0000256" key="1">
    <source>
        <dbReference type="ARBA" id="ARBA00004141"/>
    </source>
</evidence>
<keyword evidence="9" id="KW-1185">Reference proteome</keyword>
<dbReference type="PANTHER" id="PTHR45649:SF22">
    <property type="entry name" value="TRANSPORTER, PUTATIVE (EUROFUNG)-RELATED"/>
    <property type="match status" value="1"/>
</dbReference>
<feature type="transmembrane region" description="Helical" evidence="7">
    <location>
        <begin position="213"/>
        <end position="235"/>
    </location>
</feature>
<dbReference type="Gene3D" id="1.20.1740.10">
    <property type="entry name" value="Amino acid/polyamine transporter I"/>
    <property type="match status" value="1"/>
</dbReference>
<feature type="transmembrane region" description="Helical" evidence="7">
    <location>
        <begin position="181"/>
        <end position="201"/>
    </location>
</feature>
<evidence type="ECO:0008006" key="10">
    <source>
        <dbReference type="Google" id="ProtNLM"/>
    </source>
</evidence>
<proteinExistence type="predicted"/>
<dbReference type="PIRSF" id="PIRSF006060">
    <property type="entry name" value="AA_transporter"/>
    <property type="match status" value="1"/>
</dbReference>
<dbReference type="VEuPathDB" id="FungiDB:PV06_00255"/>
<keyword evidence="2" id="KW-0813">Transport</keyword>
<dbReference type="RefSeq" id="XP_016267783.1">
    <property type="nucleotide sequence ID" value="XM_016400730.1"/>
</dbReference>
<feature type="transmembrane region" description="Helical" evidence="7">
    <location>
        <begin position="420"/>
        <end position="444"/>
    </location>
</feature>